<dbReference type="AlphaFoldDB" id="A0A0B6YET3"/>
<protein>
    <submittedName>
        <fullName evidence="2">Uncharacterized protein</fullName>
    </submittedName>
</protein>
<gene>
    <name evidence="2" type="primary">ORF21708</name>
</gene>
<evidence type="ECO:0000256" key="1">
    <source>
        <dbReference type="SAM" id="MobiDB-lite"/>
    </source>
</evidence>
<organism evidence="2">
    <name type="scientific">Arion vulgaris</name>
    <dbReference type="NCBI Taxonomy" id="1028688"/>
    <lineage>
        <taxon>Eukaryota</taxon>
        <taxon>Metazoa</taxon>
        <taxon>Spiralia</taxon>
        <taxon>Lophotrochozoa</taxon>
        <taxon>Mollusca</taxon>
        <taxon>Gastropoda</taxon>
        <taxon>Heterobranchia</taxon>
        <taxon>Euthyneura</taxon>
        <taxon>Panpulmonata</taxon>
        <taxon>Eupulmonata</taxon>
        <taxon>Stylommatophora</taxon>
        <taxon>Helicina</taxon>
        <taxon>Arionoidea</taxon>
        <taxon>Arionidae</taxon>
        <taxon>Arion</taxon>
    </lineage>
</organism>
<feature type="non-terminal residue" evidence="2">
    <location>
        <position position="1"/>
    </location>
</feature>
<feature type="region of interest" description="Disordered" evidence="1">
    <location>
        <begin position="1"/>
        <end position="37"/>
    </location>
</feature>
<dbReference type="EMBL" id="HACG01007120">
    <property type="protein sequence ID" value="CEK53985.1"/>
    <property type="molecule type" value="Transcribed_RNA"/>
</dbReference>
<sequence>SLPERKTSCVEERITTRPSAKHFKKSHSVSKTYHKHSKLYKLHPKHSSSRNEIDKKDTELSCKTKIVTSAPCVDKTT</sequence>
<evidence type="ECO:0000313" key="2">
    <source>
        <dbReference type="EMBL" id="CEK53985.1"/>
    </source>
</evidence>
<feature type="compositionally biased region" description="Basic and acidic residues" evidence="1">
    <location>
        <begin position="1"/>
        <end position="15"/>
    </location>
</feature>
<proteinExistence type="predicted"/>
<name>A0A0B6YET3_9EUPU</name>
<feature type="non-terminal residue" evidence="2">
    <location>
        <position position="77"/>
    </location>
</feature>
<feature type="compositionally biased region" description="Basic residues" evidence="1">
    <location>
        <begin position="19"/>
        <end position="37"/>
    </location>
</feature>
<reference evidence="2" key="1">
    <citation type="submission" date="2014-12" db="EMBL/GenBank/DDBJ databases">
        <title>Insight into the proteome of Arion vulgaris.</title>
        <authorList>
            <person name="Aradska J."/>
            <person name="Bulat T."/>
            <person name="Smidak R."/>
            <person name="Sarate P."/>
            <person name="Gangsoo J."/>
            <person name="Sialana F."/>
            <person name="Bilban M."/>
            <person name="Lubec G."/>
        </authorList>
    </citation>
    <scope>NUCLEOTIDE SEQUENCE</scope>
    <source>
        <tissue evidence="2">Skin</tissue>
    </source>
</reference>
<accession>A0A0B6YET3</accession>